<dbReference type="PANTHER" id="PTHR43194:SF2">
    <property type="entry name" value="PEROXISOMAL MEMBRANE PROTEIN LPX1"/>
    <property type="match status" value="1"/>
</dbReference>
<dbReference type="KEGG" id="rhs:A3Q41_00840"/>
<dbReference type="InterPro" id="IPR000073">
    <property type="entry name" value="AB_hydrolase_1"/>
</dbReference>
<gene>
    <name evidence="2" type="ORF">A3Q41_00840</name>
</gene>
<dbReference type="InterPro" id="IPR050228">
    <property type="entry name" value="Carboxylesterase_BioH"/>
</dbReference>
<keyword evidence="2" id="KW-0378">Hydrolase</keyword>
<evidence type="ECO:0000259" key="1">
    <source>
        <dbReference type="Pfam" id="PF12697"/>
    </source>
</evidence>
<evidence type="ECO:0000313" key="3">
    <source>
        <dbReference type="Proteomes" id="UP000076038"/>
    </source>
</evidence>
<dbReference type="SUPFAM" id="SSF53474">
    <property type="entry name" value="alpha/beta-Hydrolases"/>
    <property type="match status" value="1"/>
</dbReference>
<reference evidence="3" key="2">
    <citation type="submission" date="2016-04" db="EMBL/GenBank/DDBJ databases">
        <title>Complete Genome and Plasmid Sequences for Rhodococcus fascians D188 and Draft Sequences for Rhodococcus spp. Isolates PBTS 1 and PBTS 2.</title>
        <authorList>
            <person name="Stamer R."/>
            <person name="Vereecke D."/>
            <person name="Zhang Y."/>
            <person name="Schilkey F."/>
            <person name="Devitt N."/>
            <person name="Randall J."/>
        </authorList>
    </citation>
    <scope>NUCLEOTIDE SEQUENCE [LARGE SCALE GENOMIC DNA]</scope>
    <source>
        <strain evidence="3">PBTS2</strain>
    </source>
</reference>
<dbReference type="InterPro" id="IPR029058">
    <property type="entry name" value="AB_hydrolase_fold"/>
</dbReference>
<dbReference type="EMBL" id="CP015220">
    <property type="protein sequence ID" value="AMY22158.1"/>
    <property type="molecule type" value="Genomic_DNA"/>
</dbReference>
<dbReference type="RefSeq" id="WP_052066207.1">
    <property type="nucleotide sequence ID" value="NZ_CAKKLU010000001.1"/>
</dbReference>
<dbReference type="GO" id="GO:0047411">
    <property type="term" value="F:2-(acetamidomethylene)succinate hydrolase activity"/>
    <property type="evidence" value="ECO:0007669"/>
    <property type="project" value="UniProtKB-EC"/>
</dbReference>
<dbReference type="AlphaFoldDB" id="A0A143QHB9"/>
<dbReference type="Proteomes" id="UP000076038">
    <property type="component" value="Chromosome"/>
</dbReference>
<dbReference type="PATRIC" id="fig|1653479.3.peg.859"/>
<sequence length="258" mass="28685">MLYDKGGSGRSILLLHGLMGSAATWRRQIPWLREFGRVHTYDAPGHRRPPPPEMTTEAFVDDLIEHLETVGPSVLVGHSMGALHGWCAAARRPDLVTALVVEDIAPDFRGRTADGWAAMIRAWPQPFPDADAVRAFFGDVAGQYFLDSFELSDDGWRLHGDVDTFEAISQEWGTRHFWNEWDAVRAPVLLIEGEHTITPAGQMSRMHSAKPGSVYVRVEGAAHLVHDEAPERYRDAVEGFLRTLGSSECRSHSSTEST</sequence>
<dbReference type="Gene3D" id="3.40.50.1820">
    <property type="entry name" value="alpha/beta hydrolase"/>
    <property type="match status" value="1"/>
</dbReference>
<reference evidence="2 3" key="1">
    <citation type="journal article" date="2016" name="Genome Announc.">
        <title>Complete Genome and Plasmid Sequences for Rhodococcus fascians D188 and Draft Sequences for Rhodococcus Isolates PBTS 1 and PBTS 2.</title>
        <authorList>
            <person name="Stamler R.A."/>
            <person name="Vereecke D."/>
            <person name="Zhang Y."/>
            <person name="Schilkey F."/>
            <person name="Devitt N."/>
            <person name="Randall J.J."/>
        </authorList>
    </citation>
    <scope>NUCLEOTIDE SEQUENCE [LARGE SCALE GENOMIC DNA]</scope>
    <source>
        <strain evidence="2 3">PBTS2</strain>
    </source>
</reference>
<proteinExistence type="predicted"/>
<dbReference type="PANTHER" id="PTHR43194">
    <property type="entry name" value="HYDROLASE ALPHA/BETA FOLD FAMILY"/>
    <property type="match status" value="1"/>
</dbReference>
<name>A0A143QHB9_RHOFA</name>
<dbReference type="OrthoDB" id="63519at2"/>
<evidence type="ECO:0000313" key="2">
    <source>
        <dbReference type="EMBL" id="AMY22158.1"/>
    </source>
</evidence>
<dbReference type="Pfam" id="PF12697">
    <property type="entry name" value="Abhydrolase_6"/>
    <property type="match status" value="1"/>
</dbReference>
<feature type="domain" description="AB hydrolase-1" evidence="1">
    <location>
        <begin position="12"/>
        <end position="236"/>
    </location>
</feature>
<accession>A0A143QHB9</accession>
<organism evidence="2 3">
    <name type="scientific">Rhodococcoides fascians</name>
    <name type="common">Rhodococcus fascians</name>
    <dbReference type="NCBI Taxonomy" id="1828"/>
    <lineage>
        <taxon>Bacteria</taxon>
        <taxon>Bacillati</taxon>
        <taxon>Actinomycetota</taxon>
        <taxon>Actinomycetes</taxon>
        <taxon>Mycobacteriales</taxon>
        <taxon>Nocardiaceae</taxon>
        <taxon>Rhodococcoides</taxon>
    </lineage>
</organism>
<dbReference type="EC" id="3.5.1.29" evidence="2"/>
<keyword evidence="3" id="KW-1185">Reference proteome</keyword>
<protein>
    <submittedName>
        <fullName evidence="2">2-(Acetamidomethylene)succinate hydrolase</fullName>
        <ecNumber evidence="2">3.5.1.29</ecNumber>
    </submittedName>
</protein>